<dbReference type="Proteomes" id="UP001428774">
    <property type="component" value="Unassembled WGS sequence"/>
</dbReference>
<evidence type="ECO:0000313" key="2">
    <source>
        <dbReference type="Proteomes" id="UP001428774"/>
    </source>
</evidence>
<sequence>MIFVDVDPLDDMRILNVHDTPLLELGPPVRFDSTAQGVSHVVREGDKVLLYYIGMHLRADVPYGICVGLAESLDGGTSFERVSDGPILSINQLDPYFTSLMHVTPQPDGSSVAWFMTCTGWEERSNGVHDAVYGLRRAVSPDGRHWTPTTVTIGLEDGIFDEAVGLARPWVISMGGPDRLWFSHRSRLNFRTDTNAAYRIMDIDLNQSGAPTGTPRLLKFDNPPASDGWDGFMQAYPSILPLGEGYVMFYNGNGFGKSGFGWATLGM</sequence>
<accession>A0AAW9SNM4</accession>
<evidence type="ECO:0008006" key="3">
    <source>
        <dbReference type="Google" id="ProtNLM"/>
    </source>
</evidence>
<dbReference type="SUPFAM" id="SSF75005">
    <property type="entry name" value="Arabinanase/levansucrase/invertase"/>
    <property type="match status" value="1"/>
</dbReference>
<keyword evidence="2" id="KW-1185">Reference proteome</keyword>
<proteinExistence type="predicted"/>
<dbReference type="EMBL" id="JBDNCH010000002">
    <property type="protein sequence ID" value="MEN9061870.1"/>
    <property type="molecule type" value="Genomic_DNA"/>
</dbReference>
<evidence type="ECO:0000313" key="1">
    <source>
        <dbReference type="EMBL" id="MEN9061870.1"/>
    </source>
</evidence>
<reference evidence="1 2" key="1">
    <citation type="submission" date="2024-05" db="EMBL/GenBank/DDBJ databases">
        <title>Genome sequence of Ponticoccus litoralis KCCM 90028.</title>
        <authorList>
            <person name="Kim J.M."/>
            <person name="Lee J.K."/>
            <person name="Choi B.J."/>
            <person name="Bayburt H."/>
            <person name="Baek J.H."/>
            <person name="Jeon C.O."/>
        </authorList>
    </citation>
    <scope>NUCLEOTIDE SEQUENCE [LARGE SCALE GENOMIC DNA]</scope>
    <source>
        <strain evidence="1 2">KCCM 90028</strain>
    </source>
</reference>
<dbReference type="RefSeq" id="WP_347166901.1">
    <property type="nucleotide sequence ID" value="NZ_JBDNCH010000002.1"/>
</dbReference>
<name>A0AAW9SNM4_9RHOB</name>
<dbReference type="AlphaFoldDB" id="A0AAW9SNM4"/>
<comment type="caution">
    <text evidence="1">The sequence shown here is derived from an EMBL/GenBank/DDBJ whole genome shotgun (WGS) entry which is preliminary data.</text>
</comment>
<dbReference type="Gene3D" id="2.115.10.20">
    <property type="entry name" value="Glycosyl hydrolase domain, family 43"/>
    <property type="match status" value="2"/>
</dbReference>
<protein>
    <recommendedName>
        <fullName evidence="3">Glycosyl hydrolase family 32 N-terminal domain-containing protein</fullName>
    </recommendedName>
</protein>
<gene>
    <name evidence="1" type="ORF">ABFB10_13460</name>
</gene>
<dbReference type="InterPro" id="IPR023296">
    <property type="entry name" value="Glyco_hydro_beta-prop_sf"/>
</dbReference>
<organism evidence="1 2">
    <name type="scientific">Ponticoccus litoralis</name>
    <dbReference type="NCBI Taxonomy" id="422297"/>
    <lineage>
        <taxon>Bacteria</taxon>
        <taxon>Pseudomonadati</taxon>
        <taxon>Pseudomonadota</taxon>
        <taxon>Alphaproteobacteria</taxon>
        <taxon>Rhodobacterales</taxon>
        <taxon>Roseobacteraceae</taxon>
        <taxon>Ponticoccus</taxon>
    </lineage>
</organism>